<name>A0A3M7RLN2_BRAPC</name>
<comment type="caution">
    <text evidence="1">The sequence shown here is derived from an EMBL/GenBank/DDBJ whole genome shotgun (WGS) entry which is preliminary data.</text>
</comment>
<dbReference type="EMBL" id="REGN01003155">
    <property type="protein sequence ID" value="RNA24218.1"/>
    <property type="molecule type" value="Genomic_DNA"/>
</dbReference>
<protein>
    <submittedName>
        <fullName evidence="1">Uncharacterized protein</fullName>
    </submittedName>
</protein>
<gene>
    <name evidence="1" type="ORF">BpHYR1_049796</name>
</gene>
<proteinExistence type="predicted"/>
<evidence type="ECO:0000313" key="2">
    <source>
        <dbReference type="Proteomes" id="UP000276133"/>
    </source>
</evidence>
<dbReference type="AlphaFoldDB" id="A0A3M7RLN2"/>
<sequence length="249" mass="27846">MESVIGFKCFQVPMDKRVDYLKDNEEEKQELFLFIQTNGGTERGRIGRQRFVKSRKHPGEGSLFMGMNGWLLDIINHRAINKKSYRANEEGPIIVGAPISGVTMSTPSNVQAAGHLLPSFLATLDVIPTSASPVRAPAPVDPTPALVLNVNPRVVVQLDSENIFRCLNLGRGRTLHLSRRKLDFKVGLICFTLQDIVEYGQDKPVHYTVFLRSFGPSARWSNFWTAKKSGLKYRGDLKNGLALDDTYVV</sequence>
<keyword evidence="2" id="KW-1185">Reference proteome</keyword>
<reference evidence="1 2" key="1">
    <citation type="journal article" date="2018" name="Sci. Rep.">
        <title>Genomic signatures of local adaptation to the degree of environmental predictability in rotifers.</title>
        <authorList>
            <person name="Franch-Gras L."/>
            <person name="Hahn C."/>
            <person name="Garcia-Roger E.M."/>
            <person name="Carmona M.J."/>
            <person name="Serra M."/>
            <person name="Gomez A."/>
        </authorList>
    </citation>
    <scope>NUCLEOTIDE SEQUENCE [LARGE SCALE GENOMIC DNA]</scope>
    <source>
        <strain evidence="1">HYR1</strain>
    </source>
</reference>
<dbReference type="Proteomes" id="UP000276133">
    <property type="component" value="Unassembled WGS sequence"/>
</dbReference>
<organism evidence="1 2">
    <name type="scientific">Brachionus plicatilis</name>
    <name type="common">Marine rotifer</name>
    <name type="synonym">Brachionus muelleri</name>
    <dbReference type="NCBI Taxonomy" id="10195"/>
    <lineage>
        <taxon>Eukaryota</taxon>
        <taxon>Metazoa</taxon>
        <taxon>Spiralia</taxon>
        <taxon>Gnathifera</taxon>
        <taxon>Rotifera</taxon>
        <taxon>Eurotatoria</taxon>
        <taxon>Monogononta</taxon>
        <taxon>Pseudotrocha</taxon>
        <taxon>Ploima</taxon>
        <taxon>Brachionidae</taxon>
        <taxon>Brachionus</taxon>
    </lineage>
</organism>
<accession>A0A3M7RLN2</accession>
<evidence type="ECO:0000313" key="1">
    <source>
        <dbReference type="EMBL" id="RNA24218.1"/>
    </source>
</evidence>